<sequence length="93" mass="10989">MRYTAVREVNISIDEKIYNEKWLQEFSKYMYQKNNVDELARHILQVLLRLGMDTNIEGIGYIKVNGEYPTFADDYTKAPGIEVTIDFDEIDIY</sequence>
<dbReference type="RefSeq" id="WP_074402085.1">
    <property type="nucleotide sequence ID" value="NZ_CBCPKG010000002.1"/>
</dbReference>
<accession>A0A7Z8CWD0</accession>
<evidence type="ECO:0000313" key="1">
    <source>
        <dbReference type="EMBL" id="TFJ23581.1"/>
    </source>
</evidence>
<protein>
    <submittedName>
        <fullName evidence="1">Uncharacterized protein</fullName>
    </submittedName>
</protein>
<proteinExistence type="predicted"/>
<gene>
    <name evidence="1" type="ORF">CKN69_11780</name>
</gene>
<dbReference type="AlphaFoldDB" id="A0A7Z8CWD0"/>
<evidence type="ECO:0000313" key="2">
    <source>
        <dbReference type="Proteomes" id="UP000297938"/>
    </source>
</evidence>
<comment type="caution">
    <text evidence="1">The sequence shown here is derived from an EMBL/GenBank/DDBJ whole genome shotgun (WGS) entry which is preliminary data.</text>
</comment>
<name>A0A7Z8CWD0_CARDV</name>
<dbReference type="EMBL" id="NRPP01000018">
    <property type="protein sequence ID" value="TFJ23581.1"/>
    <property type="molecule type" value="Genomic_DNA"/>
</dbReference>
<reference evidence="1 2" key="1">
    <citation type="journal article" date="2018" name="Int. J. Food Microbiol.">
        <title>Growth of Carnobacterium spp. isolated from chilled vacuum-packaged meat under relevant acidic conditions.</title>
        <authorList>
            <person name="Zhang P."/>
            <person name="Badoni M."/>
            <person name="Ganzle M."/>
            <person name="Yang X."/>
        </authorList>
    </citation>
    <scope>NUCLEOTIDE SEQUENCE [LARGE SCALE GENOMIC DNA]</scope>
    <source>
        <strain evidence="1 2">B2</strain>
    </source>
</reference>
<organism evidence="1 2">
    <name type="scientific">Carnobacterium divergens</name>
    <name type="common">Lactobacillus divergens</name>
    <dbReference type="NCBI Taxonomy" id="2748"/>
    <lineage>
        <taxon>Bacteria</taxon>
        <taxon>Bacillati</taxon>
        <taxon>Bacillota</taxon>
        <taxon>Bacilli</taxon>
        <taxon>Lactobacillales</taxon>
        <taxon>Carnobacteriaceae</taxon>
        <taxon>Carnobacterium</taxon>
    </lineage>
</organism>
<dbReference type="Proteomes" id="UP000297938">
    <property type="component" value="Unassembled WGS sequence"/>
</dbReference>